<keyword evidence="2" id="KW-1185">Reference proteome</keyword>
<sequence length="82" mass="8875">MLNGMSAIKGRARRPENTPTVLFQARVNSAIREEVNAAATASGVSSGMYLEALLRMTLEAEGQLPVLDLFPPRQEELHIPAA</sequence>
<name>A0A3A5N1U7_9MICO</name>
<proteinExistence type="predicted"/>
<comment type="caution">
    <text evidence="1">The sequence shown here is derived from an EMBL/GenBank/DDBJ whole genome shotgun (WGS) entry which is preliminary data.</text>
</comment>
<dbReference type="Proteomes" id="UP000272015">
    <property type="component" value="Unassembled WGS sequence"/>
</dbReference>
<dbReference type="AlphaFoldDB" id="A0A3A5N1U7"/>
<evidence type="ECO:0000313" key="1">
    <source>
        <dbReference type="EMBL" id="RJT92276.1"/>
    </source>
</evidence>
<protein>
    <submittedName>
        <fullName evidence="1">Toxin-antitoxin system HicB family antitoxin</fullName>
    </submittedName>
</protein>
<reference evidence="1 2" key="1">
    <citation type="submission" date="2018-09" db="EMBL/GenBank/DDBJ databases">
        <title>Novel species of Cryobacterium.</title>
        <authorList>
            <person name="Liu Q."/>
            <person name="Xin Y.-H."/>
        </authorList>
    </citation>
    <scope>NUCLEOTIDE SEQUENCE [LARGE SCALE GENOMIC DNA]</scope>
    <source>
        <strain evidence="1 2">Hh39</strain>
    </source>
</reference>
<gene>
    <name evidence="1" type="ORF">D6T64_00510</name>
</gene>
<accession>A0A3A5N1U7</accession>
<organism evidence="1 2">
    <name type="scientific">Cryobacterium melibiosiphilum</name>
    <dbReference type="NCBI Taxonomy" id="995039"/>
    <lineage>
        <taxon>Bacteria</taxon>
        <taxon>Bacillati</taxon>
        <taxon>Actinomycetota</taxon>
        <taxon>Actinomycetes</taxon>
        <taxon>Micrococcales</taxon>
        <taxon>Microbacteriaceae</taxon>
        <taxon>Cryobacterium</taxon>
    </lineage>
</organism>
<evidence type="ECO:0000313" key="2">
    <source>
        <dbReference type="Proteomes" id="UP000272015"/>
    </source>
</evidence>
<dbReference type="EMBL" id="QZVS01000028">
    <property type="protein sequence ID" value="RJT92276.1"/>
    <property type="molecule type" value="Genomic_DNA"/>
</dbReference>